<keyword evidence="1" id="KW-1133">Transmembrane helix</keyword>
<reference evidence="2" key="1">
    <citation type="submission" date="2021-02" db="EMBL/GenBank/DDBJ databases">
        <title>Draft genome sequence of Microbispora sp. RL4-1S isolated from rice leaves in Thailand.</title>
        <authorList>
            <person name="Muangham S."/>
            <person name="Duangmal K."/>
        </authorList>
    </citation>
    <scope>NUCLEOTIDE SEQUENCE</scope>
    <source>
        <strain evidence="2">RL4-1S</strain>
    </source>
</reference>
<dbReference type="InterPro" id="IPR011659">
    <property type="entry name" value="WD40"/>
</dbReference>
<keyword evidence="3" id="KW-1185">Reference proteome</keyword>
<feature type="transmembrane region" description="Helical" evidence="1">
    <location>
        <begin position="139"/>
        <end position="161"/>
    </location>
</feature>
<comment type="caution">
    <text evidence="2">The sequence shown here is derived from an EMBL/GenBank/DDBJ whole genome shotgun (WGS) entry which is preliminary data.</text>
</comment>
<name>A0A941AKH0_9ACTN</name>
<proteinExistence type="predicted"/>
<dbReference type="Proteomes" id="UP000674234">
    <property type="component" value="Unassembled WGS sequence"/>
</dbReference>
<sequence length="438" mass="48443">MSDWYEQVRRTASLLGGRTPYARHMAEKALRDREGTKDAFFSLYRSYLSPFRAWPDPGWGTGLSNLERAVLVALHHDGWTEQETAYLCGRSRRAVRRAGEKGLRALGTDGTALAGTLRAMTEDLPAVAEREPGRNGAGCGALIICLVAFVLMVAYCSALVAPLGQHGDRAPSVALTFSELNPLRGPMQATIRYAYRVDTPVTGLTEGSYWVVITESDQRLLVEDATPSDLEISPNGRKLAYHSRSKREVVVYDLPSGKISRISKADASDNGLYFSPDGRRLAFTSEDKLYVWDGKRRRVPGLGPESTLYGWLTGGRALLIDDSEGVRAVDLSGTVLFSTEDSDHVGPLPDGKTWIDVGSDENRFTRYGRRTGRRSMRLPTTVRPHRVECWTSADTFVISTYGYGPSHYYRIDIETGEAEPLPALVPEDLKEVRFPGCV</sequence>
<keyword evidence="1" id="KW-0812">Transmembrane</keyword>
<protein>
    <submittedName>
        <fullName evidence="2">PD40 domain-containing protein</fullName>
    </submittedName>
</protein>
<evidence type="ECO:0000256" key="1">
    <source>
        <dbReference type="SAM" id="Phobius"/>
    </source>
</evidence>
<gene>
    <name evidence="2" type="ORF">JOL79_27175</name>
</gene>
<organism evidence="2 3">
    <name type="scientific">Microbispora oryzae</name>
    <dbReference type="NCBI Taxonomy" id="2806554"/>
    <lineage>
        <taxon>Bacteria</taxon>
        <taxon>Bacillati</taxon>
        <taxon>Actinomycetota</taxon>
        <taxon>Actinomycetes</taxon>
        <taxon>Streptosporangiales</taxon>
        <taxon>Streptosporangiaceae</taxon>
        <taxon>Microbispora</taxon>
    </lineage>
</organism>
<evidence type="ECO:0000313" key="2">
    <source>
        <dbReference type="EMBL" id="MBP2707470.1"/>
    </source>
</evidence>
<dbReference type="RefSeq" id="WP_210158740.1">
    <property type="nucleotide sequence ID" value="NZ_JAFCNB010000020.1"/>
</dbReference>
<dbReference type="SUPFAM" id="SSF82171">
    <property type="entry name" value="DPP6 N-terminal domain-like"/>
    <property type="match status" value="1"/>
</dbReference>
<dbReference type="Pfam" id="PF07676">
    <property type="entry name" value="PD40"/>
    <property type="match status" value="1"/>
</dbReference>
<dbReference type="Gene3D" id="2.120.10.30">
    <property type="entry name" value="TolB, C-terminal domain"/>
    <property type="match status" value="1"/>
</dbReference>
<evidence type="ECO:0000313" key="3">
    <source>
        <dbReference type="Proteomes" id="UP000674234"/>
    </source>
</evidence>
<keyword evidence="1" id="KW-0472">Membrane</keyword>
<accession>A0A941AKH0</accession>
<dbReference type="EMBL" id="JAFCNB010000020">
    <property type="protein sequence ID" value="MBP2707470.1"/>
    <property type="molecule type" value="Genomic_DNA"/>
</dbReference>
<dbReference type="InterPro" id="IPR011042">
    <property type="entry name" value="6-blade_b-propeller_TolB-like"/>
</dbReference>
<dbReference type="AlphaFoldDB" id="A0A941AKH0"/>